<evidence type="ECO:0000313" key="6">
    <source>
        <dbReference type="Proteomes" id="UP000034050"/>
    </source>
</evidence>
<dbReference type="InterPro" id="IPR033248">
    <property type="entry name" value="Transketolase_C"/>
</dbReference>
<dbReference type="Gene3D" id="3.40.50.970">
    <property type="match status" value="1"/>
</dbReference>
<accession>A0A0G1CNX7</accession>
<evidence type="ECO:0000256" key="3">
    <source>
        <dbReference type="ARBA" id="ARBA00023052"/>
    </source>
</evidence>
<dbReference type="FunFam" id="3.40.50.970:FF:000129">
    <property type="entry name" value="Transketolase"/>
    <property type="match status" value="1"/>
</dbReference>
<dbReference type="SMART" id="SM00861">
    <property type="entry name" value="Transket_pyr"/>
    <property type="match status" value="1"/>
</dbReference>
<keyword evidence="3" id="KW-0786">Thiamine pyrophosphate</keyword>
<dbReference type="Gene3D" id="3.40.50.920">
    <property type="match status" value="1"/>
</dbReference>
<dbReference type="InterPro" id="IPR009014">
    <property type="entry name" value="Transketo_C/PFOR_II"/>
</dbReference>
<dbReference type="InterPro" id="IPR029061">
    <property type="entry name" value="THDP-binding"/>
</dbReference>
<evidence type="ECO:0000256" key="2">
    <source>
        <dbReference type="ARBA" id="ARBA00007131"/>
    </source>
</evidence>
<dbReference type="InterPro" id="IPR051157">
    <property type="entry name" value="PDH/Transketolase"/>
</dbReference>
<dbReference type="PANTHER" id="PTHR43825:SF5">
    <property type="entry name" value="HYPOTHETICAL TRANSKETOLASE FAMILY PROTEIN"/>
    <property type="match status" value="1"/>
</dbReference>
<evidence type="ECO:0000256" key="1">
    <source>
        <dbReference type="ARBA" id="ARBA00001964"/>
    </source>
</evidence>
<reference evidence="5 6" key="1">
    <citation type="journal article" date="2015" name="Nature">
        <title>rRNA introns, odd ribosomes, and small enigmatic genomes across a large radiation of phyla.</title>
        <authorList>
            <person name="Brown C.T."/>
            <person name="Hug L.A."/>
            <person name="Thomas B.C."/>
            <person name="Sharon I."/>
            <person name="Castelle C.J."/>
            <person name="Singh A."/>
            <person name="Wilkins M.J."/>
            <person name="Williams K.H."/>
            <person name="Banfield J.F."/>
        </authorList>
    </citation>
    <scope>NUCLEOTIDE SEQUENCE [LARGE SCALE GENOMIC DNA]</scope>
</reference>
<proteinExistence type="inferred from homology"/>
<evidence type="ECO:0000313" key="5">
    <source>
        <dbReference type="EMBL" id="KKS87470.1"/>
    </source>
</evidence>
<name>A0A0G1CNX7_9BACT</name>
<dbReference type="Pfam" id="PF02780">
    <property type="entry name" value="Transketolase_C"/>
    <property type="match status" value="1"/>
</dbReference>
<dbReference type="AlphaFoldDB" id="A0A0G1CNX7"/>
<gene>
    <name evidence="5" type="ORF">UV61_C0002G0191</name>
</gene>
<dbReference type="Pfam" id="PF02779">
    <property type="entry name" value="Transket_pyr"/>
    <property type="match status" value="1"/>
</dbReference>
<evidence type="ECO:0000259" key="4">
    <source>
        <dbReference type="SMART" id="SM00861"/>
    </source>
</evidence>
<dbReference type="CDD" id="cd07033">
    <property type="entry name" value="TPP_PYR_DXS_TK_like"/>
    <property type="match status" value="1"/>
</dbReference>
<dbReference type="InterPro" id="IPR005475">
    <property type="entry name" value="Transketolase-like_Pyr-bd"/>
</dbReference>
<comment type="caution">
    <text evidence="5">The sequence shown here is derived from an EMBL/GenBank/DDBJ whole genome shotgun (WGS) entry which is preliminary data.</text>
</comment>
<dbReference type="PANTHER" id="PTHR43825">
    <property type="entry name" value="PYRUVATE DEHYDROGENASE E1 COMPONENT"/>
    <property type="match status" value="1"/>
</dbReference>
<dbReference type="Proteomes" id="UP000034050">
    <property type="component" value="Unassembled WGS sequence"/>
</dbReference>
<organism evidence="5 6">
    <name type="scientific">Candidatus Gottesmanbacteria bacterium GW2011_GWB1_43_11</name>
    <dbReference type="NCBI Taxonomy" id="1618446"/>
    <lineage>
        <taxon>Bacteria</taxon>
        <taxon>Candidatus Gottesmaniibacteriota</taxon>
    </lineage>
</organism>
<comment type="cofactor">
    <cofactor evidence="1">
        <name>thiamine diphosphate</name>
        <dbReference type="ChEBI" id="CHEBI:58937"/>
    </cofactor>
</comment>
<dbReference type="EMBL" id="LCFD01000002">
    <property type="protein sequence ID" value="KKS87470.1"/>
    <property type="molecule type" value="Genomic_DNA"/>
</dbReference>
<dbReference type="SUPFAM" id="SSF52922">
    <property type="entry name" value="TK C-terminal domain-like"/>
    <property type="match status" value="1"/>
</dbReference>
<sequence>MRYAFIRELFAFAKRDKRIFLVAGDLGYSVFEEFAKQYPRQYLNAGVLEQALTGMAAGLALTGKIPIIYSIVPFVTMRNFEQIRNDICYQNLNVKIVGVGAGFAYGNYARTHHGLEDIGVLRTLPNLTILCPGDPLEVALATKAALRHPGPVYLRLGKAGEPNVHQSSPRFKIGRGIVIKKGRDVTIIATSTFLNRGFEVMRKLQEQGLNTGLVSMPTIKPLDTRLIKELASKSKAIYTLEEHSIIGGLGSAVAEVLAESGDQVKFKRLGVPDKFTIVMGRQEYMRRANKLETNQIVSTILRHLKQKNS</sequence>
<dbReference type="SUPFAM" id="SSF52518">
    <property type="entry name" value="Thiamin diphosphate-binding fold (THDP-binding)"/>
    <property type="match status" value="1"/>
</dbReference>
<comment type="similarity">
    <text evidence="2">Belongs to the transketolase family.</text>
</comment>
<dbReference type="PATRIC" id="fig|1618446.3.peg.315"/>
<feature type="domain" description="Transketolase-like pyrimidine-binding" evidence="4">
    <location>
        <begin position="1"/>
        <end position="163"/>
    </location>
</feature>
<protein>
    <submittedName>
        <fullName evidence="5">Transketolase</fullName>
    </submittedName>
</protein>
<dbReference type="STRING" id="1618446.UV61_C0002G0191"/>